<dbReference type="GO" id="GO:0005886">
    <property type="term" value="C:plasma membrane"/>
    <property type="evidence" value="ECO:0007669"/>
    <property type="project" value="UniProtKB-SubCell"/>
</dbReference>
<keyword evidence="2" id="KW-0813">Transport</keyword>
<feature type="transmembrane region" description="Helical" evidence="10">
    <location>
        <begin position="126"/>
        <end position="146"/>
    </location>
</feature>
<feature type="transmembrane region" description="Helical" evidence="10">
    <location>
        <begin position="322"/>
        <end position="342"/>
    </location>
</feature>
<dbReference type="PANTHER" id="PTHR43298">
    <property type="entry name" value="MULTIDRUG RESISTANCE PROTEIN NORM-RELATED"/>
    <property type="match status" value="1"/>
</dbReference>
<evidence type="ECO:0000256" key="7">
    <source>
        <dbReference type="ARBA" id="ARBA00023065"/>
    </source>
</evidence>
<evidence type="ECO:0000256" key="8">
    <source>
        <dbReference type="ARBA" id="ARBA00023136"/>
    </source>
</evidence>
<feature type="transmembrane region" description="Helical" evidence="10">
    <location>
        <begin position="158"/>
        <end position="181"/>
    </location>
</feature>
<dbReference type="NCBIfam" id="TIGR00797">
    <property type="entry name" value="matE"/>
    <property type="match status" value="1"/>
</dbReference>
<comment type="subcellular location">
    <subcellularLocation>
        <location evidence="1">Cell membrane</location>
        <topology evidence="1">Multi-pass membrane protein</topology>
    </subcellularLocation>
</comment>
<proteinExistence type="predicted"/>
<feature type="transmembrane region" description="Helical" evidence="10">
    <location>
        <begin position="12"/>
        <end position="30"/>
    </location>
</feature>
<dbReference type="CDD" id="cd13142">
    <property type="entry name" value="MATE_like_12"/>
    <property type="match status" value="1"/>
</dbReference>
<evidence type="ECO:0000256" key="2">
    <source>
        <dbReference type="ARBA" id="ARBA00022448"/>
    </source>
</evidence>
<dbReference type="InterPro" id="IPR048279">
    <property type="entry name" value="MdtK-like"/>
</dbReference>
<keyword evidence="12" id="KW-1185">Reference proteome</keyword>
<accession>A0ABD5QS05</accession>
<dbReference type="PANTHER" id="PTHR43298:SF2">
    <property type="entry name" value="FMN_FAD EXPORTER YEEO-RELATED"/>
    <property type="match status" value="1"/>
</dbReference>
<keyword evidence="6 10" id="KW-1133">Transmembrane helix</keyword>
<keyword evidence="7" id="KW-0406">Ion transport</keyword>
<feature type="transmembrane region" description="Helical" evidence="10">
    <location>
        <begin position="193"/>
        <end position="212"/>
    </location>
</feature>
<dbReference type="PIRSF" id="PIRSF006603">
    <property type="entry name" value="DinF"/>
    <property type="match status" value="1"/>
</dbReference>
<keyword evidence="3" id="KW-0050">Antiport</keyword>
<evidence type="ECO:0000256" key="5">
    <source>
        <dbReference type="ARBA" id="ARBA00022692"/>
    </source>
</evidence>
<comment type="caution">
    <text evidence="11">The sequence shown here is derived from an EMBL/GenBank/DDBJ whole genome shotgun (WGS) entry which is preliminary data.</text>
</comment>
<feature type="transmembrane region" description="Helical" evidence="10">
    <location>
        <begin position="91"/>
        <end position="114"/>
    </location>
</feature>
<dbReference type="AlphaFoldDB" id="A0ABD5QS05"/>
<evidence type="ECO:0000256" key="4">
    <source>
        <dbReference type="ARBA" id="ARBA00022475"/>
    </source>
</evidence>
<dbReference type="GO" id="GO:0015297">
    <property type="term" value="F:antiporter activity"/>
    <property type="evidence" value="ECO:0007669"/>
    <property type="project" value="UniProtKB-KW"/>
</dbReference>
<keyword evidence="5 10" id="KW-0812">Transmembrane</keyword>
<feature type="transmembrane region" description="Helical" evidence="10">
    <location>
        <begin position="42"/>
        <end position="71"/>
    </location>
</feature>
<dbReference type="GO" id="GO:0006811">
    <property type="term" value="P:monoatomic ion transport"/>
    <property type="evidence" value="ECO:0007669"/>
    <property type="project" value="UniProtKB-KW"/>
</dbReference>
<feature type="transmembrane region" description="Helical" evidence="10">
    <location>
        <begin position="438"/>
        <end position="459"/>
    </location>
</feature>
<name>A0ABD5QS05_9EURY</name>
<protein>
    <recommendedName>
        <fullName evidence="9">Multidrug-efflux transporter</fullName>
    </recommendedName>
</protein>
<dbReference type="InterPro" id="IPR002528">
    <property type="entry name" value="MATE_fam"/>
</dbReference>
<evidence type="ECO:0000256" key="10">
    <source>
        <dbReference type="SAM" id="Phobius"/>
    </source>
</evidence>
<dbReference type="RefSeq" id="WP_122105106.1">
    <property type="nucleotide sequence ID" value="NZ_JBHSKV010000013.1"/>
</dbReference>
<dbReference type="EMBL" id="JBHSKV010000013">
    <property type="protein sequence ID" value="MFC5134891.1"/>
    <property type="molecule type" value="Genomic_DNA"/>
</dbReference>
<evidence type="ECO:0000256" key="6">
    <source>
        <dbReference type="ARBA" id="ARBA00022989"/>
    </source>
</evidence>
<feature type="transmembrane region" description="Helical" evidence="10">
    <location>
        <begin position="354"/>
        <end position="375"/>
    </location>
</feature>
<evidence type="ECO:0000256" key="9">
    <source>
        <dbReference type="ARBA" id="ARBA00031636"/>
    </source>
</evidence>
<dbReference type="Proteomes" id="UP001596145">
    <property type="component" value="Unassembled WGS sequence"/>
</dbReference>
<sequence length="502" mass="52465">MTTGAISPKLFDLAWPLVLGNLLQTLYNLADMFWVGRVSTDAVAAVSLMFPLSWLFVSTAMGLTAATIALVSQHVGAGEDRRADEIVAQTVLLAIVVSVVLAIIGFAARHWLLYWIGARDAVFTESLAYIEVIFLTLPLTFLFFAFRASLQGAGDTRTAMWLVAISAALNIVIDPVFILGWGPVPALGTQGAAIATFIARLFATAVGIWILLRGDWGVKLYVRDLRPNPEILRKLIDVGYPGTLDGWARSFAAVAMAALVARFGPAATAAYGIGVRLMSISWGVAGAVGQATATGVGQNLGAETPDRAVAVTRAATAGTMGLLAVAGGLVWVFPGVAMGVFVDDPATIAEGIGFLRIVALSWAFFGGLMVIQGAFRGAGHTKAAMALSLLSRWIFRIPVAALLAFGAVSVTLGGFSVGPVTVPALEVGYTGLDWGVEGLWWAYTTAAVVSFFLGTAWFLRGTWTEGVIDESGGAAVDPDADASVAVGEDEGSSEASAETLDD</sequence>
<organism evidence="11 12">
    <name type="scientific">Halorubrum glutamatedens</name>
    <dbReference type="NCBI Taxonomy" id="2707018"/>
    <lineage>
        <taxon>Archaea</taxon>
        <taxon>Methanobacteriati</taxon>
        <taxon>Methanobacteriota</taxon>
        <taxon>Stenosarchaea group</taxon>
        <taxon>Halobacteria</taxon>
        <taxon>Halobacteriales</taxon>
        <taxon>Haloferacaceae</taxon>
        <taxon>Halorubrum</taxon>
    </lineage>
</organism>
<keyword evidence="4" id="KW-1003">Cell membrane</keyword>
<evidence type="ECO:0000256" key="1">
    <source>
        <dbReference type="ARBA" id="ARBA00004651"/>
    </source>
</evidence>
<gene>
    <name evidence="11" type="ORF">ACFPJA_09230</name>
</gene>
<dbReference type="InterPro" id="IPR050222">
    <property type="entry name" value="MATE_MdtK"/>
</dbReference>
<reference evidence="11 12" key="1">
    <citation type="journal article" date="2019" name="Int. J. Syst. Evol. Microbiol.">
        <title>The Global Catalogue of Microorganisms (GCM) 10K type strain sequencing project: providing services to taxonomists for standard genome sequencing and annotation.</title>
        <authorList>
            <consortium name="The Broad Institute Genomics Platform"/>
            <consortium name="The Broad Institute Genome Sequencing Center for Infectious Disease"/>
            <person name="Wu L."/>
            <person name="Ma J."/>
        </authorList>
    </citation>
    <scope>NUCLEOTIDE SEQUENCE [LARGE SCALE GENOMIC DNA]</scope>
    <source>
        <strain evidence="11 12">CGMCC 1.16026</strain>
    </source>
</reference>
<keyword evidence="8 10" id="KW-0472">Membrane</keyword>
<feature type="transmembrane region" description="Helical" evidence="10">
    <location>
        <begin position="395"/>
        <end position="418"/>
    </location>
</feature>
<evidence type="ECO:0000313" key="12">
    <source>
        <dbReference type="Proteomes" id="UP001596145"/>
    </source>
</evidence>
<evidence type="ECO:0000256" key="3">
    <source>
        <dbReference type="ARBA" id="ARBA00022449"/>
    </source>
</evidence>
<dbReference type="Pfam" id="PF01554">
    <property type="entry name" value="MatE"/>
    <property type="match status" value="2"/>
</dbReference>
<evidence type="ECO:0000313" key="11">
    <source>
        <dbReference type="EMBL" id="MFC5134891.1"/>
    </source>
</evidence>